<feature type="domain" description="Bacterial sugar transferase" evidence="10">
    <location>
        <begin position="35"/>
        <end position="226"/>
    </location>
</feature>
<proteinExistence type="inferred from homology"/>
<sequence length="232" mass="25748">MRLGTTIDLTRQNGWAAGAPSVQRPAGRYEISVSKRILDVALASVALVLLAPVMALIAFLIRLTEGGPVIYAHRRVGTGGAHFDCLKFRTMHPDSAEMLEEVLRSDPIARSEWQANYKFDRDHRVTALGNFLRRTSLDELPQLFNVLRGEMSLVGPRPVTLSEVSQYGADFEAVTSVRPGLTGLWQVSGRSETTYEERVALDLLYVRSATIWMDLVILARTVRIVLLQRGAA</sequence>
<dbReference type="GO" id="GO:0016780">
    <property type="term" value="F:phosphotransferase activity, for other substituted phosphate groups"/>
    <property type="evidence" value="ECO:0007669"/>
    <property type="project" value="TreeGrafter"/>
</dbReference>
<dbReference type="EMBL" id="VYQE01000002">
    <property type="protein sequence ID" value="KAA9009422.1"/>
    <property type="molecule type" value="Genomic_DNA"/>
</dbReference>
<keyword evidence="8" id="KW-0270">Exopolysaccharide synthesis</keyword>
<keyword evidence="4 11" id="KW-0808">Transferase</keyword>
<evidence type="ECO:0000256" key="8">
    <source>
        <dbReference type="ARBA" id="ARBA00023169"/>
    </source>
</evidence>
<comment type="caution">
    <text evidence="11">The sequence shown here is derived from an EMBL/GenBank/DDBJ whole genome shotgun (WGS) entry which is preliminary data.</text>
</comment>
<dbReference type="AlphaFoldDB" id="A0A5J5GPR7"/>
<evidence type="ECO:0000256" key="6">
    <source>
        <dbReference type="ARBA" id="ARBA00022989"/>
    </source>
</evidence>
<dbReference type="Proteomes" id="UP000326554">
    <property type="component" value="Unassembled WGS sequence"/>
</dbReference>
<dbReference type="PANTHER" id="PTHR30576">
    <property type="entry name" value="COLANIC BIOSYNTHESIS UDP-GLUCOSE LIPID CARRIER TRANSFERASE"/>
    <property type="match status" value="1"/>
</dbReference>
<dbReference type="RefSeq" id="WP_150444955.1">
    <property type="nucleotide sequence ID" value="NZ_VYQE01000002.1"/>
</dbReference>
<evidence type="ECO:0000256" key="7">
    <source>
        <dbReference type="ARBA" id="ARBA00023136"/>
    </source>
</evidence>
<keyword evidence="3" id="KW-1003">Cell membrane</keyword>
<dbReference type="PANTHER" id="PTHR30576:SF4">
    <property type="entry name" value="UNDECAPRENYL-PHOSPHATE GALACTOSE PHOSPHOTRANSFERASE"/>
    <property type="match status" value="1"/>
</dbReference>
<keyword evidence="6 9" id="KW-1133">Transmembrane helix</keyword>
<comment type="subcellular location">
    <subcellularLocation>
        <location evidence="1">Cell membrane</location>
    </subcellularLocation>
</comment>
<evidence type="ECO:0000313" key="12">
    <source>
        <dbReference type="Proteomes" id="UP000326554"/>
    </source>
</evidence>
<keyword evidence="12" id="KW-1185">Reference proteome</keyword>
<evidence type="ECO:0000256" key="5">
    <source>
        <dbReference type="ARBA" id="ARBA00022692"/>
    </source>
</evidence>
<dbReference type="GO" id="GO:0000271">
    <property type="term" value="P:polysaccharide biosynthetic process"/>
    <property type="evidence" value="ECO:0007669"/>
    <property type="project" value="UniProtKB-KW"/>
</dbReference>
<keyword evidence="7 9" id="KW-0472">Membrane</keyword>
<gene>
    <name evidence="11" type="ORF">F3S47_09275</name>
</gene>
<evidence type="ECO:0000256" key="4">
    <source>
        <dbReference type="ARBA" id="ARBA00022679"/>
    </source>
</evidence>
<name>A0A5J5GPR7_9RHOB</name>
<keyword evidence="5 9" id="KW-0812">Transmembrane</keyword>
<dbReference type="InterPro" id="IPR003362">
    <property type="entry name" value="Bact_transf"/>
</dbReference>
<evidence type="ECO:0000256" key="1">
    <source>
        <dbReference type="ARBA" id="ARBA00004236"/>
    </source>
</evidence>
<dbReference type="Pfam" id="PF02397">
    <property type="entry name" value="Bac_transf"/>
    <property type="match status" value="1"/>
</dbReference>
<evidence type="ECO:0000313" key="11">
    <source>
        <dbReference type="EMBL" id="KAA9009422.1"/>
    </source>
</evidence>
<feature type="transmembrane region" description="Helical" evidence="9">
    <location>
        <begin position="37"/>
        <end position="61"/>
    </location>
</feature>
<comment type="similarity">
    <text evidence="2">Belongs to the bacterial sugar transferase family.</text>
</comment>
<evidence type="ECO:0000256" key="3">
    <source>
        <dbReference type="ARBA" id="ARBA00022475"/>
    </source>
</evidence>
<evidence type="ECO:0000259" key="10">
    <source>
        <dbReference type="Pfam" id="PF02397"/>
    </source>
</evidence>
<dbReference type="GO" id="GO:0005886">
    <property type="term" value="C:plasma membrane"/>
    <property type="evidence" value="ECO:0007669"/>
    <property type="project" value="UniProtKB-SubCell"/>
</dbReference>
<accession>A0A5J5GPR7</accession>
<evidence type="ECO:0000256" key="2">
    <source>
        <dbReference type="ARBA" id="ARBA00006464"/>
    </source>
</evidence>
<protein>
    <submittedName>
        <fullName evidence="11">Sugar transferase</fullName>
    </submittedName>
</protein>
<organism evidence="11 12">
    <name type="scientific">Histidinibacterium aquaticum</name>
    <dbReference type="NCBI Taxonomy" id="2613962"/>
    <lineage>
        <taxon>Bacteria</taxon>
        <taxon>Pseudomonadati</taxon>
        <taxon>Pseudomonadota</taxon>
        <taxon>Alphaproteobacteria</taxon>
        <taxon>Rhodobacterales</taxon>
        <taxon>Paracoccaceae</taxon>
        <taxon>Histidinibacterium</taxon>
    </lineage>
</organism>
<reference evidence="11 12" key="1">
    <citation type="submission" date="2019-09" db="EMBL/GenBank/DDBJ databases">
        <authorList>
            <person name="Park J.-S."/>
            <person name="Choi H.-J."/>
        </authorList>
    </citation>
    <scope>NUCLEOTIDE SEQUENCE [LARGE SCALE GENOMIC DNA]</scope>
    <source>
        <strain evidence="11 12">176SS1-4</strain>
    </source>
</reference>
<evidence type="ECO:0000256" key="9">
    <source>
        <dbReference type="SAM" id="Phobius"/>
    </source>
</evidence>